<proteinExistence type="predicted"/>
<dbReference type="EMBL" id="BARS01057072">
    <property type="protein sequence ID" value="GAG48370.1"/>
    <property type="molecule type" value="Genomic_DNA"/>
</dbReference>
<organism evidence="1">
    <name type="scientific">marine sediment metagenome</name>
    <dbReference type="NCBI Taxonomy" id="412755"/>
    <lineage>
        <taxon>unclassified sequences</taxon>
        <taxon>metagenomes</taxon>
        <taxon>ecological metagenomes</taxon>
    </lineage>
</organism>
<gene>
    <name evidence="1" type="ORF">S01H1_83828</name>
</gene>
<evidence type="ECO:0000313" key="1">
    <source>
        <dbReference type="EMBL" id="GAG48370.1"/>
    </source>
</evidence>
<accession>X0XYD5</accession>
<comment type="caution">
    <text evidence="1">The sequence shown here is derived from an EMBL/GenBank/DDBJ whole genome shotgun (WGS) entry which is preliminary data.</text>
</comment>
<feature type="non-terminal residue" evidence="1">
    <location>
        <position position="154"/>
    </location>
</feature>
<name>X0XYD5_9ZZZZ</name>
<sequence length="154" mass="16882">EVDEAGLRAAMGGGPSLGVAVRCHLTLPSWEGFQFETRGSVYPGDLLRLTAVPKSADPYSDTIPCVVSADAFGYPTLHYEVENAFHVVRVRLTDLTEPKEGRATPSYDGLIASHLEQQAWPQDTRYAGAEFQSFRLPTEASMRHCLGAQNGNWQ</sequence>
<protein>
    <submittedName>
        <fullName evidence="1">Uncharacterized protein</fullName>
    </submittedName>
</protein>
<reference evidence="1" key="1">
    <citation type="journal article" date="2014" name="Front. Microbiol.">
        <title>High frequency of phylogenetically diverse reductive dehalogenase-homologous genes in deep subseafloor sedimentary metagenomes.</title>
        <authorList>
            <person name="Kawai M."/>
            <person name="Futagami T."/>
            <person name="Toyoda A."/>
            <person name="Takaki Y."/>
            <person name="Nishi S."/>
            <person name="Hori S."/>
            <person name="Arai W."/>
            <person name="Tsubouchi T."/>
            <person name="Morono Y."/>
            <person name="Uchiyama I."/>
            <person name="Ito T."/>
            <person name="Fujiyama A."/>
            <person name="Inagaki F."/>
            <person name="Takami H."/>
        </authorList>
    </citation>
    <scope>NUCLEOTIDE SEQUENCE</scope>
    <source>
        <strain evidence="1">Expedition CK06-06</strain>
    </source>
</reference>
<dbReference type="AlphaFoldDB" id="X0XYD5"/>
<feature type="non-terminal residue" evidence="1">
    <location>
        <position position="1"/>
    </location>
</feature>